<sequence>MIFIRHTFGSPEFPSPEYVTEETLFQYTRSQAVASKKFPQNPPRYWFVFLAETGGQCRLYTVYENHGEILEERTESHRYFDLHQSSVFAGLRQRLLIEWTKDFVNWSKMGKYADKLKVLEIAPRGVKEFPGYDNLLLNYSELQKVVSEDPIYVKWRAALGAVQGIYLIIDTINGQQYVGKADGNERILGRWRAYAGDGHGGNVAMRELKLSDSEYAQRYQFSLLRVFGPQTPQVEVDRAESHYKQALLSRKFGLNRN</sequence>
<organism evidence="2 3">
    <name type="scientific">Rothia amarae</name>
    <dbReference type="NCBI Taxonomy" id="169480"/>
    <lineage>
        <taxon>Bacteria</taxon>
        <taxon>Bacillati</taxon>
        <taxon>Actinomycetota</taxon>
        <taxon>Actinomycetes</taxon>
        <taxon>Micrococcales</taxon>
        <taxon>Micrococcaceae</taxon>
        <taxon>Rothia</taxon>
    </lineage>
</organism>
<dbReference type="EMBL" id="CP061538">
    <property type="protein sequence ID" value="QNV41086.1"/>
    <property type="molecule type" value="Genomic_DNA"/>
</dbReference>
<evidence type="ECO:0000313" key="3">
    <source>
        <dbReference type="Proteomes" id="UP000516421"/>
    </source>
</evidence>
<dbReference type="PROSITE" id="PS50164">
    <property type="entry name" value="GIY_YIG"/>
    <property type="match status" value="1"/>
</dbReference>
<dbReference type="Gene3D" id="3.40.1440.10">
    <property type="entry name" value="GIY-YIG endonuclease"/>
    <property type="match status" value="1"/>
</dbReference>
<dbReference type="SUPFAM" id="SSF82771">
    <property type="entry name" value="GIY-YIG endonuclease"/>
    <property type="match status" value="1"/>
</dbReference>
<protein>
    <submittedName>
        <fullName evidence="2">GIY-YIG nuclease family protein</fullName>
    </submittedName>
</protein>
<dbReference type="CDD" id="cd10446">
    <property type="entry name" value="GIY-YIG_unchar_1"/>
    <property type="match status" value="1"/>
</dbReference>
<name>A0A7H2BN40_9MICC</name>
<dbReference type="KEGG" id="rama:IDM48_10365"/>
<reference evidence="2 3" key="1">
    <citation type="submission" date="2020-09" db="EMBL/GenBank/DDBJ databases">
        <title>Investigation of environmental microbe.</title>
        <authorList>
            <person name="Ou Y."/>
            <person name="Kang Q."/>
        </authorList>
    </citation>
    <scope>NUCLEOTIDE SEQUENCE [LARGE SCALE GENOMIC DNA]</scope>
    <source>
        <strain evidence="2 3">KJZ-9</strain>
    </source>
</reference>
<accession>A0A7H2BN40</accession>
<evidence type="ECO:0000313" key="2">
    <source>
        <dbReference type="EMBL" id="QNV41086.1"/>
    </source>
</evidence>
<evidence type="ECO:0000259" key="1">
    <source>
        <dbReference type="PROSITE" id="PS50164"/>
    </source>
</evidence>
<proteinExistence type="predicted"/>
<dbReference type="AlphaFoldDB" id="A0A7H2BN40"/>
<dbReference type="InterPro" id="IPR000305">
    <property type="entry name" value="GIY-YIG_endonuc"/>
</dbReference>
<gene>
    <name evidence="2" type="ORF">IDM48_10365</name>
</gene>
<dbReference type="Proteomes" id="UP000516421">
    <property type="component" value="Chromosome"/>
</dbReference>
<dbReference type="InterPro" id="IPR035901">
    <property type="entry name" value="GIY-YIG_endonuc_sf"/>
</dbReference>
<feature type="domain" description="GIY-YIG" evidence="1">
    <location>
        <begin position="161"/>
        <end position="256"/>
    </location>
</feature>
<keyword evidence="3" id="KW-1185">Reference proteome</keyword>